<dbReference type="Gene3D" id="3.30.70.270">
    <property type="match status" value="1"/>
</dbReference>
<keyword evidence="1" id="KW-1133">Transmembrane helix</keyword>
<dbReference type="Pfam" id="PF00990">
    <property type="entry name" value="GGDEF"/>
    <property type="match status" value="1"/>
</dbReference>
<protein>
    <submittedName>
        <fullName evidence="4">DUF4084 domain-containing protein</fullName>
    </submittedName>
</protein>
<feature type="transmembrane region" description="Helical" evidence="1">
    <location>
        <begin position="67"/>
        <end position="90"/>
    </location>
</feature>
<dbReference type="NCBIfam" id="TIGR00254">
    <property type="entry name" value="GGDEF"/>
    <property type="match status" value="1"/>
</dbReference>
<reference evidence="4 5" key="1">
    <citation type="submission" date="2019-04" db="EMBL/GenBank/DDBJ databases">
        <title>Cohnella sp. nov., isolated from soil.</title>
        <authorList>
            <person name="Kim W."/>
        </authorList>
    </citation>
    <scope>NUCLEOTIDE SEQUENCE [LARGE SCALE GENOMIC DNA]</scope>
    <source>
        <strain evidence="4 5">CAU 1483</strain>
    </source>
</reference>
<accession>A0A4U0F5B8</accession>
<dbReference type="FunFam" id="3.20.20.450:FF:000001">
    <property type="entry name" value="Cyclic di-GMP phosphodiesterase yahA"/>
    <property type="match status" value="1"/>
</dbReference>
<evidence type="ECO:0000259" key="2">
    <source>
        <dbReference type="PROSITE" id="PS50883"/>
    </source>
</evidence>
<feature type="transmembrane region" description="Helical" evidence="1">
    <location>
        <begin position="269"/>
        <end position="290"/>
    </location>
</feature>
<keyword evidence="1" id="KW-0472">Membrane</keyword>
<evidence type="ECO:0000313" key="4">
    <source>
        <dbReference type="EMBL" id="TJY39590.1"/>
    </source>
</evidence>
<sequence>MRVRHPEKKAVLFVVCYILINYAGIILLQDHSRLLTMTSDTLNILAPSLTAICLLRHFYRVSDKLKYFWLLSSLASFSFSLATIVDSHFIGDASGLSNIMWLTSLLLSLTAIIYANSLNKNSSRIFQFIFDIMIVMIVASAISWDFIIQPILNSSSDLGIFMTSLYLCYPIGTLALLFAILGLYYSSRSIFSKEIIVLAVIGFTVLFFANMIYLYLILHGSYRTGSWYDPLWSLALLIVGLAPFYDKANKRTYIQEEDQIDLKGKFRNFLSLRLMLPYISVMVIFCFMILQSSFHVNGLVIGSILSTFLIIVRQIFTLFQNNQLLQQSRELNKQLEVKVAQRTEELHHKNLELEYIAYHDSLTSLTNRRYFEEYVTKAIEKARPLNQQLAVLFIDLDRFKFINDTLGHSIGDLLLQKVARILQDNVGDRNMVSRQGGDEFMILLHHTSKEETERIARNIVSDLENRIDLNGNEVLITSSVGISMYPHNGDTVDTLIKRADISMYAAKEQGKNRYQFFDASMDEHIATKVNLEYGLRRAIEQYELQIHYQPMFNLECNEVTGVEALLRWNHSEYGLVPPSKFIPLAEETGLIMKIGDWVLREACLQLKRWNEQGLTSLKLSVNVSTLQFLQKGFVERVNAILKETWIDPQYLELEITESTMMDANEVIPILRKLKKSGIQISVDDFGSGYSSLSHLTKLPIDVLKIDRMFVEAIGNEKRDMAILSTIIALAHSLNLKVVAEGVETELQFKALKERGCNIIQGYYISKPLPVDIFNEEMIEKCKLRPDWV</sequence>
<dbReference type="Pfam" id="PF13321">
    <property type="entry name" value="DUF4084"/>
    <property type="match status" value="1"/>
</dbReference>
<dbReference type="InterPro" id="IPR001633">
    <property type="entry name" value="EAL_dom"/>
</dbReference>
<evidence type="ECO:0000259" key="3">
    <source>
        <dbReference type="PROSITE" id="PS50887"/>
    </source>
</evidence>
<dbReference type="PROSITE" id="PS50883">
    <property type="entry name" value="EAL"/>
    <property type="match status" value="1"/>
</dbReference>
<dbReference type="CDD" id="cd01948">
    <property type="entry name" value="EAL"/>
    <property type="match status" value="1"/>
</dbReference>
<feature type="domain" description="EAL" evidence="2">
    <location>
        <begin position="528"/>
        <end position="781"/>
    </location>
</feature>
<dbReference type="InterPro" id="IPR035919">
    <property type="entry name" value="EAL_sf"/>
</dbReference>
<dbReference type="CDD" id="cd01949">
    <property type="entry name" value="GGDEF"/>
    <property type="match status" value="1"/>
</dbReference>
<dbReference type="InterPro" id="IPR029787">
    <property type="entry name" value="Nucleotide_cyclase"/>
</dbReference>
<feature type="transmembrane region" description="Helical" evidence="1">
    <location>
        <begin position="230"/>
        <end position="248"/>
    </location>
</feature>
<dbReference type="Pfam" id="PF00563">
    <property type="entry name" value="EAL"/>
    <property type="match status" value="1"/>
</dbReference>
<dbReference type="InterPro" id="IPR043128">
    <property type="entry name" value="Rev_trsase/Diguanyl_cyclase"/>
</dbReference>
<dbReference type="InterPro" id="IPR052155">
    <property type="entry name" value="Biofilm_reg_signaling"/>
</dbReference>
<dbReference type="PROSITE" id="PS50887">
    <property type="entry name" value="GGDEF"/>
    <property type="match status" value="1"/>
</dbReference>
<keyword evidence="1" id="KW-0812">Transmembrane</keyword>
<organism evidence="4 5">
    <name type="scientific">Cohnella pontilimi</name>
    <dbReference type="NCBI Taxonomy" id="2564100"/>
    <lineage>
        <taxon>Bacteria</taxon>
        <taxon>Bacillati</taxon>
        <taxon>Bacillota</taxon>
        <taxon>Bacilli</taxon>
        <taxon>Bacillales</taxon>
        <taxon>Paenibacillaceae</taxon>
        <taxon>Cohnella</taxon>
    </lineage>
</organism>
<feature type="transmembrane region" description="Helical" evidence="1">
    <location>
        <begin position="128"/>
        <end position="152"/>
    </location>
</feature>
<feature type="domain" description="GGDEF" evidence="3">
    <location>
        <begin position="387"/>
        <end position="519"/>
    </location>
</feature>
<keyword evidence="5" id="KW-1185">Reference proteome</keyword>
<dbReference type="EMBL" id="SUPK01000010">
    <property type="protein sequence ID" value="TJY39590.1"/>
    <property type="molecule type" value="Genomic_DNA"/>
</dbReference>
<feature type="transmembrane region" description="Helical" evidence="1">
    <location>
        <begin position="10"/>
        <end position="28"/>
    </location>
</feature>
<dbReference type="OrthoDB" id="9759607at2"/>
<dbReference type="InterPro" id="IPR000160">
    <property type="entry name" value="GGDEF_dom"/>
</dbReference>
<name>A0A4U0F5B8_9BACL</name>
<proteinExistence type="predicted"/>
<feature type="transmembrane region" description="Helical" evidence="1">
    <location>
        <begin position="195"/>
        <end position="218"/>
    </location>
</feature>
<dbReference type="PANTHER" id="PTHR44757">
    <property type="entry name" value="DIGUANYLATE CYCLASE DGCP"/>
    <property type="match status" value="1"/>
</dbReference>
<comment type="caution">
    <text evidence="4">The sequence shown here is derived from an EMBL/GenBank/DDBJ whole genome shotgun (WGS) entry which is preliminary data.</text>
</comment>
<dbReference type="RefSeq" id="WP_136779393.1">
    <property type="nucleotide sequence ID" value="NZ_SUPK01000010.1"/>
</dbReference>
<feature type="transmembrane region" description="Helical" evidence="1">
    <location>
        <begin position="96"/>
        <end position="116"/>
    </location>
</feature>
<feature type="transmembrane region" description="Helical" evidence="1">
    <location>
        <begin position="158"/>
        <end position="183"/>
    </location>
</feature>
<dbReference type="PANTHER" id="PTHR44757:SF2">
    <property type="entry name" value="BIOFILM ARCHITECTURE MAINTENANCE PROTEIN MBAA"/>
    <property type="match status" value="1"/>
</dbReference>
<dbReference type="SUPFAM" id="SSF141868">
    <property type="entry name" value="EAL domain-like"/>
    <property type="match status" value="1"/>
</dbReference>
<dbReference type="SMART" id="SM00267">
    <property type="entry name" value="GGDEF"/>
    <property type="match status" value="1"/>
</dbReference>
<evidence type="ECO:0000313" key="5">
    <source>
        <dbReference type="Proteomes" id="UP000309673"/>
    </source>
</evidence>
<dbReference type="FunFam" id="3.30.70.270:FF:000001">
    <property type="entry name" value="Diguanylate cyclase domain protein"/>
    <property type="match status" value="1"/>
</dbReference>
<dbReference type="Proteomes" id="UP000309673">
    <property type="component" value="Unassembled WGS sequence"/>
</dbReference>
<dbReference type="SMART" id="SM00052">
    <property type="entry name" value="EAL"/>
    <property type="match status" value="1"/>
</dbReference>
<dbReference type="Gene3D" id="3.20.20.450">
    <property type="entry name" value="EAL domain"/>
    <property type="match status" value="1"/>
</dbReference>
<gene>
    <name evidence="4" type="ORF">E5161_18630</name>
</gene>
<evidence type="ECO:0000256" key="1">
    <source>
        <dbReference type="SAM" id="Phobius"/>
    </source>
</evidence>
<dbReference type="SUPFAM" id="SSF55073">
    <property type="entry name" value="Nucleotide cyclase"/>
    <property type="match status" value="1"/>
</dbReference>
<dbReference type="InterPro" id="IPR025152">
    <property type="entry name" value="DUF4084"/>
</dbReference>
<dbReference type="AlphaFoldDB" id="A0A4U0F5B8"/>